<protein>
    <submittedName>
        <fullName evidence="6">Uncharacterized protein</fullName>
    </submittedName>
</protein>
<keyword evidence="2" id="KW-0326">Glycosidase</keyword>
<dbReference type="Pfam" id="PF01055">
    <property type="entry name" value="Glyco_hydro_31_2nd"/>
    <property type="match status" value="1"/>
</dbReference>
<dbReference type="InterPro" id="IPR051816">
    <property type="entry name" value="Glycosyl_Hydrolase_31"/>
</dbReference>
<dbReference type="PANTHER" id="PTHR43863:SF2">
    <property type="entry name" value="MALTASE-GLUCOAMYLASE"/>
    <property type="match status" value="1"/>
</dbReference>
<dbReference type="PANTHER" id="PTHR43863">
    <property type="entry name" value="HYDROLASE, PUTATIVE (AFU_ORTHOLOGUE AFUA_1G03140)-RELATED"/>
    <property type="match status" value="1"/>
</dbReference>
<keyword evidence="2" id="KW-0378">Hydrolase</keyword>
<feature type="domain" description="Glycoside hydrolase family 31 N-terminal" evidence="4">
    <location>
        <begin position="32"/>
        <end position="199"/>
    </location>
</feature>
<dbReference type="Gene3D" id="3.20.20.80">
    <property type="entry name" value="Glycosidases"/>
    <property type="match status" value="1"/>
</dbReference>
<dbReference type="SUPFAM" id="SSF51011">
    <property type="entry name" value="Glycosyl hydrolase domain"/>
    <property type="match status" value="1"/>
</dbReference>
<evidence type="ECO:0000313" key="6">
    <source>
        <dbReference type="EMBL" id="CAD0108410.1"/>
    </source>
</evidence>
<keyword evidence="7" id="KW-1185">Reference proteome</keyword>
<name>A0A9N8KI25_9PEZI</name>
<dbReference type="InterPro" id="IPR013780">
    <property type="entry name" value="Glyco_hydro_b"/>
</dbReference>
<dbReference type="Pfam" id="PF21365">
    <property type="entry name" value="Glyco_hydro_31_3rd"/>
    <property type="match status" value="1"/>
</dbReference>
<dbReference type="InterPro" id="IPR025887">
    <property type="entry name" value="Glyco_hydro_31_N_dom"/>
</dbReference>
<dbReference type="InterPro" id="IPR000322">
    <property type="entry name" value="Glyco_hydro_31_TIM"/>
</dbReference>
<comment type="similarity">
    <text evidence="1 2">Belongs to the glycosyl hydrolase 31 family.</text>
</comment>
<organism evidence="6 7">
    <name type="scientific">Aureobasidium uvarum</name>
    <dbReference type="NCBI Taxonomy" id="2773716"/>
    <lineage>
        <taxon>Eukaryota</taxon>
        <taxon>Fungi</taxon>
        <taxon>Dikarya</taxon>
        <taxon>Ascomycota</taxon>
        <taxon>Pezizomycotina</taxon>
        <taxon>Dothideomycetes</taxon>
        <taxon>Dothideomycetidae</taxon>
        <taxon>Dothideales</taxon>
        <taxon>Saccotheciaceae</taxon>
        <taxon>Aureobasidium</taxon>
    </lineage>
</organism>
<dbReference type="InterPro" id="IPR011013">
    <property type="entry name" value="Gal_mutarotase_sf_dom"/>
</dbReference>
<dbReference type="Pfam" id="PF13802">
    <property type="entry name" value="Gal_mutarotas_2"/>
    <property type="match status" value="1"/>
</dbReference>
<dbReference type="GO" id="GO:0004553">
    <property type="term" value="F:hydrolase activity, hydrolyzing O-glycosyl compounds"/>
    <property type="evidence" value="ECO:0007669"/>
    <property type="project" value="InterPro"/>
</dbReference>
<dbReference type="InterPro" id="IPR048395">
    <property type="entry name" value="Glyco_hydro_31_C"/>
</dbReference>
<feature type="domain" description="Glycosyl hydrolase family 31 C-terminal" evidence="5">
    <location>
        <begin position="590"/>
        <end position="675"/>
    </location>
</feature>
<dbReference type="SUPFAM" id="SSF51445">
    <property type="entry name" value="(Trans)glycosidases"/>
    <property type="match status" value="1"/>
</dbReference>
<reference evidence="6" key="1">
    <citation type="submission" date="2020-06" db="EMBL/GenBank/DDBJ databases">
        <authorList>
            <person name="Onetto C."/>
        </authorList>
    </citation>
    <scope>NUCLEOTIDE SEQUENCE</scope>
</reference>
<evidence type="ECO:0000259" key="5">
    <source>
        <dbReference type="Pfam" id="PF21365"/>
    </source>
</evidence>
<gene>
    <name evidence="6" type="ORF">AWRI4620_LOCUS2665</name>
</gene>
<comment type="caution">
    <text evidence="6">The sequence shown here is derived from an EMBL/GenBank/DDBJ whole genome shotgun (WGS) entry which is preliminary data.</text>
</comment>
<dbReference type="GO" id="GO:0030246">
    <property type="term" value="F:carbohydrate binding"/>
    <property type="evidence" value="ECO:0007669"/>
    <property type="project" value="InterPro"/>
</dbReference>
<dbReference type="CDD" id="cd06591">
    <property type="entry name" value="GH31_xylosidase_XylS"/>
    <property type="match status" value="1"/>
</dbReference>
<dbReference type="EMBL" id="CAINUL010000002">
    <property type="protein sequence ID" value="CAD0108410.1"/>
    <property type="molecule type" value="Genomic_DNA"/>
</dbReference>
<dbReference type="Gene3D" id="2.60.40.1760">
    <property type="entry name" value="glycosyl hydrolase (family 31)"/>
    <property type="match status" value="1"/>
</dbReference>
<dbReference type="InterPro" id="IPR017853">
    <property type="entry name" value="GH"/>
</dbReference>
<evidence type="ECO:0000259" key="4">
    <source>
        <dbReference type="Pfam" id="PF13802"/>
    </source>
</evidence>
<feature type="domain" description="Glycoside hydrolase family 31 TIM barrel" evidence="3">
    <location>
        <begin position="245"/>
        <end position="579"/>
    </location>
</feature>
<dbReference type="SUPFAM" id="SSF74650">
    <property type="entry name" value="Galactose mutarotase-like"/>
    <property type="match status" value="1"/>
</dbReference>
<evidence type="ECO:0000259" key="3">
    <source>
        <dbReference type="Pfam" id="PF01055"/>
    </source>
</evidence>
<dbReference type="AlphaFoldDB" id="A0A9N8KI25"/>
<proteinExistence type="inferred from homology"/>
<evidence type="ECO:0000313" key="7">
    <source>
        <dbReference type="Proteomes" id="UP000745764"/>
    </source>
</evidence>
<accession>A0A9N8KI25</accession>
<dbReference type="OrthoDB" id="10070917at2759"/>
<dbReference type="Proteomes" id="UP000745764">
    <property type="component" value="Unassembled WGS sequence"/>
</dbReference>
<sequence length="675" mass="77957">MSNMALLTEKIGIFEEKQGGLIYSYDSETLFIQPWSAHAFRIRATKLSSFPDHDWALEDKPRDLCTAKINIHPDKATISNGNVIAEISKTGKLTIRNDKGKVLLEEFARNRRNILDDKCSAIEIEPREFKAKQGTDEFHLTWRLESLSRDEKIYGMGQYQQPFLNLKGQDLELAHRNSQASVPFAVSSLGYGLLWNNPAVGRAIFGNNVMSFEAYSTKCLDVWIVAGDSPAAIVESYAGMTGYAPMMPEYGLGFWQCKLRYQTQEELLEVAREYKRRRLPLDLIVIDYFHWPLQGDWKFDKTYWPDPQAMVKELESLGIELMVSIWPTVDCRSENYGEMLRQGFLVRTDRGIRITMDWEGYGLFYDATNPKARTFVWEKAKANYTKYGIKAFWLDVAEPEYTAYDFDNYRYWLGNNQSVGNVYPRDYARTFYDGQEKEGQKNIVNLLRCAWAGSQRYGALVWSGDIASSWDSFRNQLAAGLNMGMAGIPWWTTDIGGFHGGNPNDEGYRELFVRWFQWGAFLPVFRLHGDREPRQSQQGTTGGATCRSGAPNEVWSYGPAVYKICEKYMRIREMLRDYTRELMRDAHERGSPVIRPVFYDFPQDEKCWGHDVEDQFMFGWKYLVAPVLSASQRKRSVYLPAGETWKTFDTEETFEGGRRVEVDCPLESMPVFVRQ</sequence>
<evidence type="ECO:0000256" key="2">
    <source>
        <dbReference type="RuleBase" id="RU361185"/>
    </source>
</evidence>
<evidence type="ECO:0000256" key="1">
    <source>
        <dbReference type="ARBA" id="ARBA00007806"/>
    </source>
</evidence>
<dbReference type="Gene3D" id="2.60.40.1180">
    <property type="entry name" value="Golgi alpha-mannosidase II"/>
    <property type="match status" value="1"/>
</dbReference>
<dbReference type="CDD" id="cd14752">
    <property type="entry name" value="GH31_N"/>
    <property type="match status" value="1"/>
</dbReference>
<dbReference type="GO" id="GO:0005975">
    <property type="term" value="P:carbohydrate metabolic process"/>
    <property type="evidence" value="ECO:0007669"/>
    <property type="project" value="InterPro"/>
</dbReference>